<protein>
    <submittedName>
        <fullName evidence="2">Caspase family protein</fullName>
    </submittedName>
</protein>
<dbReference type="Gene3D" id="3.40.50.1460">
    <property type="match status" value="1"/>
</dbReference>
<feature type="domain" description="Peptidase C14 caspase" evidence="1">
    <location>
        <begin position="92"/>
        <end position="250"/>
    </location>
</feature>
<dbReference type="SUPFAM" id="SSF52129">
    <property type="entry name" value="Caspase-like"/>
    <property type="match status" value="1"/>
</dbReference>
<gene>
    <name evidence="2" type="ORF">FRZ40_43380</name>
</gene>
<evidence type="ECO:0000313" key="3">
    <source>
        <dbReference type="Proteomes" id="UP000321776"/>
    </source>
</evidence>
<sequence length="388" mass="42122">MASRIMTYIVEPPTGDTTPGIHILLIGVDRYEYLHEEDGTHRELGAGFSVLDAPTHSCKLLGEWFANGNLRNRGFTVKSVDVLASRAAGAADVTTTDYEQPTFGNVRKAIERWYKLGQLSPDNLLVFYFCGHGMRHSEGNHSLLCSDFGAHDLAPFDHAIHYEGLERGMRTCAANRQLFLLDTCRAPLPAFTNNFTEFGNAIVARRAPDDLGAVSQSVLWATAGGAQAWVLYGAPSVFATTFIQSMKGGAAIYDARSEGMVATASSIQYAMAQYLAVVTGVDQEPESGQPVGKTFTLHKFGDDFSIPVVVRCDPDEYSAGASLSCQDASGIDVKTRQPYATEPDHRWILDLSPGSYTFHAACNLSTPCQGTVTKDARPPIAVVRIPME</sequence>
<dbReference type="Pfam" id="PF00656">
    <property type="entry name" value="Peptidase_C14"/>
    <property type="match status" value="1"/>
</dbReference>
<dbReference type="InterPro" id="IPR029030">
    <property type="entry name" value="Caspase-like_dom_sf"/>
</dbReference>
<accession>A0A5C6V716</accession>
<dbReference type="InterPro" id="IPR011600">
    <property type="entry name" value="Pept_C14_caspase"/>
</dbReference>
<name>A0A5C6V716_9BURK</name>
<organism evidence="2 3">
    <name type="scientific">Paraburkholderia azotifigens</name>
    <dbReference type="NCBI Taxonomy" id="2057004"/>
    <lineage>
        <taxon>Bacteria</taxon>
        <taxon>Pseudomonadati</taxon>
        <taxon>Pseudomonadota</taxon>
        <taxon>Betaproteobacteria</taxon>
        <taxon>Burkholderiales</taxon>
        <taxon>Burkholderiaceae</taxon>
        <taxon>Paraburkholderia</taxon>
    </lineage>
</organism>
<evidence type="ECO:0000259" key="1">
    <source>
        <dbReference type="Pfam" id="PF00656"/>
    </source>
</evidence>
<evidence type="ECO:0000313" key="2">
    <source>
        <dbReference type="EMBL" id="TXC81042.1"/>
    </source>
</evidence>
<proteinExistence type="predicted"/>
<dbReference type="GO" id="GO:0004197">
    <property type="term" value="F:cysteine-type endopeptidase activity"/>
    <property type="evidence" value="ECO:0007669"/>
    <property type="project" value="InterPro"/>
</dbReference>
<dbReference type="AlphaFoldDB" id="A0A5C6V716"/>
<dbReference type="Proteomes" id="UP000321776">
    <property type="component" value="Unassembled WGS sequence"/>
</dbReference>
<dbReference type="EMBL" id="VOQS01000005">
    <property type="protein sequence ID" value="TXC81042.1"/>
    <property type="molecule type" value="Genomic_DNA"/>
</dbReference>
<reference evidence="2 3" key="1">
    <citation type="journal article" date="2018" name="Int. J. Syst. Evol. Microbiol.">
        <title>Paraburkholderia azotifigens sp. nov., a nitrogen-fixing bacterium isolated from paddy soil.</title>
        <authorList>
            <person name="Choi G.M."/>
            <person name="Im W.T."/>
        </authorList>
    </citation>
    <scope>NUCLEOTIDE SEQUENCE [LARGE SCALE GENOMIC DNA]</scope>
    <source>
        <strain evidence="2 3">NF 2-5-3</strain>
    </source>
</reference>
<comment type="caution">
    <text evidence="2">The sequence shown here is derived from an EMBL/GenBank/DDBJ whole genome shotgun (WGS) entry which is preliminary data.</text>
</comment>
<dbReference type="GO" id="GO:0006508">
    <property type="term" value="P:proteolysis"/>
    <property type="evidence" value="ECO:0007669"/>
    <property type="project" value="InterPro"/>
</dbReference>